<evidence type="ECO:0000313" key="1">
    <source>
        <dbReference type="EMBL" id="KAA1172794.1"/>
    </source>
</evidence>
<gene>
    <name evidence="1" type="ORF">FWJ25_13350</name>
</gene>
<dbReference type="AlphaFoldDB" id="A0A5B0VEH2"/>
<evidence type="ECO:0000313" key="2">
    <source>
        <dbReference type="Proteomes" id="UP000323161"/>
    </source>
</evidence>
<dbReference type="RefSeq" id="WP_149600754.1">
    <property type="nucleotide sequence ID" value="NZ_VTUU01000006.1"/>
</dbReference>
<organism evidence="1 2">
    <name type="scientific">Marinobacter salinexigens</name>
    <dbReference type="NCBI Taxonomy" id="2919747"/>
    <lineage>
        <taxon>Bacteria</taxon>
        <taxon>Pseudomonadati</taxon>
        <taxon>Pseudomonadota</taxon>
        <taxon>Gammaproteobacteria</taxon>
        <taxon>Pseudomonadales</taxon>
        <taxon>Marinobacteraceae</taxon>
        <taxon>Marinobacter</taxon>
    </lineage>
</organism>
<keyword evidence="2" id="KW-1185">Reference proteome</keyword>
<dbReference type="Proteomes" id="UP000323161">
    <property type="component" value="Unassembled WGS sequence"/>
</dbReference>
<proteinExistence type="predicted"/>
<reference evidence="1 2" key="1">
    <citation type="submission" date="2019-08" db="EMBL/GenBank/DDBJ databases">
        <title>Marinobacter ZYF650 sp. nov., a marine bacterium isolated from seawater of the Mariana trench.</title>
        <authorList>
            <person name="Ahmad W."/>
        </authorList>
    </citation>
    <scope>NUCLEOTIDE SEQUENCE [LARGE SCALE GENOMIC DNA]</scope>
    <source>
        <strain evidence="1 2">ZYF650</strain>
    </source>
</reference>
<sequence length="243" mass="27976">MNKRHLTPDSMRVLPVKCGISDETAKLKASRLMNELMQYNDAENWLKGVSFLGFHEHASYTKRWRAILRLPIARKDLIGFWFDRKKQKMERPDPKRTNTVLLVKLYADELIRKTAFGQEYNEGQGLYLGSTVLERSAILHPERSQSEQSIQDSTIIFMKITFHSLQRLLQRGYGLSDDGEVSYERLLTCLYEVWLEGELLFRKTSGEAQVIVPYAGLRFVLAKKSGANNDAPLDLITVLPPRN</sequence>
<protein>
    <submittedName>
        <fullName evidence="1">Uncharacterized protein</fullName>
    </submittedName>
</protein>
<accession>A0A5B0VEH2</accession>
<name>A0A5B0VEH2_9GAMM</name>
<dbReference type="EMBL" id="VTUU01000006">
    <property type="protein sequence ID" value="KAA1172794.1"/>
    <property type="molecule type" value="Genomic_DNA"/>
</dbReference>
<comment type="caution">
    <text evidence="1">The sequence shown here is derived from an EMBL/GenBank/DDBJ whole genome shotgun (WGS) entry which is preliminary data.</text>
</comment>